<dbReference type="Pfam" id="PF01233">
    <property type="entry name" value="NMT"/>
    <property type="match status" value="1"/>
</dbReference>
<dbReference type="PANTHER" id="PTHR11377:SF5">
    <property type="entry name" value="GLYCYLPEPTIDE N-TETRADECANOYLTRANSFERASE"/>
    <property type="match status" value="1"/>
</dbReference>
<organism evidence="10 11">
    <name type="scientific">Apatococcus lobatus</name>
    <dbReference type="NCBI Taxonomy" id="904363"/>
    <lineage>
        <taxon>Eukaryota</taxon>
        <taxon>Viridiplantae</taxon>
        <taxon>Chlorophyta</taxon>
        <taxon>core chlorophytes</taxon>
        <taxon>Trebouxiophyceae</taxon>
        <taxon>Chlorellales</taxon>
        <taxon>Chlorellaceae</taxon>
        <taxon>Apatococcus</taxon>
    </lineage>
</organism>
<keyword evidence="11" id="KW-1185">Reference proteome</keyword>
<feature type="domain" description="Glycylpeptide N-tetradecanoyltransferase N-terminal" evidence="8">
    <location>
        <begin position="97"/>
        <end position="255"/>
    </location>
</feature>
<comment type="caution">
    <text evidence="10">The sequence shown here is derived from an EMBL/GenBank/DDBJ whole genome shotgun (WGS) entry which is preliminary data.</text>
</comment>
<evidence type="ECO:0000313" key="10">
    <source>
        <dbReference type="EMBL" id="KAK9833638.1"/>
    </source>
</evidence>
<dbReference type="Proteomes" id="UP001438707">
    <property type="component" value="Unassembled WGS sequence"/>
</dbReference>
<sequence length="467" mass="52806">MADDQAGPPGSSEAEEVVHLLQANGSAAQTDGDNQRLRAVTPNADKARELLNQLTLGQQPQRQKSRRAGDPYAFWGTQPVAQFNEDPASLPATDCQIDRTKTAAEVRQDPYGLPADFEWSICNMSDDKTVHEVFELLTYHYVEDDDEMFRFKYSREFLQWALQPPGFRQEWHIGVRACKTKRLVGFITGVPATLRVRTNTISMAEINFLCVHKKLRSKRLAPVLIKEITRRVNLQNIWQAAYTAGVVLPKPVAECQYYHRSLNPKKLVSVGFSRLPSTMTMARLIKLYKLPEEPLTPGIRPLTKKDIPQVTHLLSNYLSKFQLAPVLNEEEVEHFLMPVEGVIDSYVVESAGSIITDLVSYYTLPSTIIGNPSYQELKAAFMYYTVATETPLQQLMRDVLILSKAKGHDVFNALDIFANDSFLKELKFGIGDGRLRYYLYNWRVVPSAETRANEPPLTPKNVGLVLL</sequence>
<dbReference type="InterPro" id="IPR022677">
    <property type="entry name" value="NMT_C"/>
</dbReference>
<evidence type="ECO:0000259" key="8">
    <source>
        <dbReference type="Pfam" id="PF01233"/>
    </source>
</evidence>
<feature type="region of interest" description="Disordered" evidence="7">
    <location>
        <begin position="1"/>
        <end position="36"/>
    </location>
</feature>
<dbReference type="PIRSF" id="PIRSF015892">
    <property type="entry name" value="N-myristl_transf"/>
    <property type="match status" value="1"/>
</dbReference>
<dbReference type="InterPro" id="IPR000903">
    <property type="entry name" value="NMT"/>
</dbReference>
<dbReference type="GO" id="GO:0004379">
    <property type="term" value="F:glycylpeptide N-tetradecanoyltransferase activity"/>
    <property type="evidence" value="ECO:0007669"/>
    <property type="project" value="UniProtKB-EC"/>
</dbReference>
<dbReference type="PANTHER" id="PTHR11377">
    <property type="entry name" value="N-MYRISTOYL TRANSFERASE"/>
    <property type="match status" value="1"/>
</dbReference>
<comment type="similarity">
    <text evidence="1 6">Belongs to the NMT family.</text>
</comment>
<evidence type="ECO:0000313" key="11">
    <source>
        <dbReference type="Proteomes" id="UP001438707"/>
    </source>
</evidence>
<keyword evidence="3 5" id="KW-0808">Transferase</keyword>
<dbReference type="AlphaFoldDB" id="A0AAW1RJA2"/>
<dbReference type="PROSITE" id="PS00976">
    <property type="entry name" value="NMT_2"/>
    <property type="match status" value="1"/>
</dbReference>
<reference evidence="10 11" key="1">
    <citation type="journal article" date="2024" name="Nat. Commun.">
        <title>Phylogenomics reveals the evolutionary origins of lichenization in chlorophyte algae.</title>
        <authorList>
            <person name="Puginier C."/>
            <person name="Libourel C."/>
            <person name="Otte J."/>
            <person name="Skaloud P."/>
            <person name="Haon M."/>
            <person name="Grisel S."/>
            <person name="Petersen M."/>
            <person name="Berrin J.G."/>
            <person name="Delaux P.M."/>
            <person name="Dal Grande F."/>
            <person name="Keller J."/>
        </authorList>
    </citation>
    <scope>NUCLEOTIDE SEQUENCE [LARGE SCALE GENOMIC DNA]</scope>
    <source>
        <strain evidence="10 11">SAG 2145</strain>
    </source>
</reference>
<dbReference type="EC" id="2.3.1.97" evidence="2 5"/>
<dbReference type="SUPFAM" id="SSF55729">
    <property type="entry name" value="Acyl-CoA N-acyltransferases (Nat)"/>
    <property type="match status" value="2"/>
</dbReference>
<evidence type="ECO:0000256" key="7">
    <source>
        <dbReference type="SAM" id="MobiDB-lite"/>
    </source>
</evidence>
<name>A0AAW1RJA2_9CHLO</name>
<evidence type="ECO:0000256" key="2">
    <source>
        <dbReference type="ARBA" id="ARBA00012923"/>
    </source>
</evidence>
<evidence type="ECO:0000256" key="5">
    <source>
        <dbReference type="RuleBase" id="RU000586"/>
    </source>
</evidence>
<comment type="catalytic activity">
    <reaction evidence="5">
        <text>N-terminal glycyl-[protein] + tetradecanoyl-CoA = N-tetradecanoylglycyl-[protein] + CoA + H(+)</text>
        <dbReference type="Rhea" id="RHEA:15521"/>
        <dbReference type="Rhea" id="RHEA-COMP:12666"/>
        <dbReference type="Rhea" id="RHEA-COMP:12667"/>
        <dbReference type="ChEBI" id="CHEBI:15378"/>
        <dbReference type="ChEBI" id="CHEBI:57287"/>
        <dbReference type="ChEBI" id="CHEBI:57385"/>
        <dbReference type="ChEBI" id="CHEBI:64723"/>
        <dbReference type="ChEBI" id="CHEBI:133050"/>
        <dbReference type="EC" id="2.3.1.97"/>
    </reaction>
</comment>
<feature type="domain" description="Glycylpeptide N-tetradecanoyltransferase C-terminal" evidence="9">
    <location>
        <begin position="270"/>
        <end position="465"/>
    </location>
</feature>
<keyword evidence="4 5" id="KW-0012">Acyltransferase</keyword>
<accession>A0AAW1RJA2</accession>
<dbReference type="PROSITE" id="PS00975">
    <property type="entry name" value="NMT_1"/>
    <property type="match status" value="1"/>
</dbReference>
<dbReference type="InterPro" id="IPR022676">
    <property type="entry name" value="NMT_N"/>
</dbReference>
<evidence type="ECO:0000259" key="9">
    <source>
        <dbReference type="Pfam" id="PF02799"/>
    </source>
</evidence>
<evidence type="ECO:0000256" key="6">
    <source>
        <dbReference type="RuleBase" id="RU004178"/>
    </source>
</evidence>
<evidence type="ECO:0000256" key="4">
    <source>
        <dbReference type="ARBA" id="ARBA00023315"/>
    </source>
</evidence>
<dbReference type="EMBL" id="JALJOS010000010">
    <property type="protein sequence ID" value="KAK9833638.1"/>
    <property type="molecule type" value="Genomic_DNA"/>
</dbReference>
<evidence type="ECO:0000256" key="3">
    <source>
        <dbReference type="ARBA" id="ARBA00022679"/>
    </source>
</evidence>
<dbReference type="GO" id="GO:0005737">
    <property type="term" value="C:cytoplasm"/>
    <property type="evidence" value="ECO:0007669"/>
    <property type="project" value="TreeGrafter"/>
</dbReference>
<feature type="compositionally biased region" description="Polar residues" evidence="7">
    <location>
        <begin position="23"/>
        <end position="32"/>
    </location>
</feature>
<evidence type="ECO:0000256" key="1">
    <source>
        <dbReference type="ARBA" id="ARBA00009469"/>
    </source>
</evidence>
<comment type="function">
    <text evidence="5">Adds a myristoyl group to the N-terminal glycine residue of certain cellular proteins.</text>
</comment>
<protein>
    <recommendedName>
        <fullName evidence="2 5">Glycylpeptide N-tetradecanoyltransferase</fullName>
        <ecNumber evidence="2 5">2.3.1.97</ecNumber>
    </recommendedName>
</protein>
<dbReference type="InterPro" id="IPR022678">
    <property type="entry name" value="NMT_CS"/>
</dbReference>
<dbReference type="FunFam" id="3.40.630.170:FF:000003">
    <property type="entry name" value="Glycylpeptide N-tetradecanoyltransferase"/>
    <property type="match status" value="1"/>
</dbReference>
<gene>
    <name evidence="10" type="ORF">WJX74_001269</name>
</gene>
<dbReference type="InterPro" id="IPR016181">
    <property type="entry name" value="Acyl_CoA_acyltransferase"/>
</dbReference>
<dbReference type="FunFam" id="3.40.630.30:FF:000042">
    <property type="entry name" value="Glycylpeptide N-tetradecanoyltransferase"/>
    <property type="match status" value="1"/>
</dbReference>
<dbReference type="Pfam" id="PF02799">
    <property type="entry name" value="NMT_C"/>
    <property type="match status" value="1"/>
</dbReference>
<proteinExistence type="inferred from homology"/>
<dbReference type="Gene3D" id="3.40.630.170">
    <property type="match status" value="1"/>
</dbReference>